<proteinExistence type="predicted"/>
<gene>
    <name evidence="1" type="ORF">Taro_003424</name>
</gene>
<accession>A0A843TFD9</accession>
<evidence type="ECO:0000313" key="1">
    <source>
        <dbReference type="EMBL" id="MQL71102.1"/>
    </source>
</evidence>
<dbReference type="AlphaFoldDB" id="A0A843TFD9"/>
<comment type="caution">
    <text evidence="1">The sequence shown here is derived from an EMBL/GenBank/DDBJ whole genome shotgun (WGS) entry which is preliminary data.</text>
</comment>
<sequence>MRHVPCRLLVGKATAPVSRFGCCCGCVPCVRIAGVKATCQVSRSPEAPARATRGLAPVSLLEVLSELSRRRRVGCRVPVVIATGILSRSQAVEGSLRRCGATGSSCGATALAWSEEEAANRREGPFVGWFLRSKPLGCLIWGCDWAIVALYLWGSDDALVAFLFLCCLAVGRWPRLGSGLLTLNVTGCSCCCATCMASVVTRRVHVVAARSALDSLEVVFLVWRTLASQSRCGAPGRLRRI</sequence>
<organism evidence="1 2">
    <name type="scientific">Colocasia esculenta</name>
    <name type="common">Wild taro</name>
    <name type="synonym">Arum esculentum</name>
    <dbReference type="NCBI Taxonomy" id="4460"/>
    <lineage>
        <taxon>Eukaryota</taxon>
        <taxon>Viridiplantae</taxon>
        <taxon>Streptophyta</taxon>
        <taxon>Embryophyta</taxon>
        <taxon>Tracheophyta</taxon>
        <taxon>Spermatophyta</taxon>
        <taxon>Magnoliopsida</taxon>
        <taxon>Liliopsida</taxon>
        <taxon>Araceae</taxon>
        <taxon>Aroideae</taxon>
        <taxon>Colocasieae</taxon>
        <taxon>Colocasia</taxon>
    </lineage>
</organism>
<name>A0A843TFD9_COLES</name>
<reference evidence="1" key="1">
    <citation type="submission" date="2017-07" db="EMBL/GenBank/DDBJ databases">
        <title>Taro Niue Genome Assembly and Annotation.</title>
        <authorList>
            <person name="Atibalentja N."/>
            <person name="Keating K."/>
            <person name="Fields C.J."/>
        </authorList>
    </citation>
    <scope>NUCLEOTIDE SEQUENCE</scope>
    <source>
        <strain evidence="1">Niue_2</strain>
        <tissue evidence="1">Leaf</tissue>
    </source>
</reference>
<dbReference type="EMBL" id="NMUH01000088">
    <property type="protein sequence ID" value="MQL71102.1"/>
    <property type="molecule type" value="Genomic_DNA"/>
</dbReference>
<evidence type="ECO:0000313" key="2">
    <source>
        <dbReference type="Proteomes" id="UP000652761"/>
    </source>
</evidence>
<keyword evidence="2" id="KW-1185">Reference proteome</keyword>
<dbReference type="Proteomes" id="UP000652761">
    <property type="component" value="Unassembled WGS sequence"/>
</dbReference>
<protein>
    <submittedName>
        <fullName evidence="1">Uncharacterized protein</fullName>
    </submittedName>
</protein>